<dbReference type="PROSITE" id="PS50893">
    <property type="entry name" value="ABC_TRANSPORTER_2"/>
    <property type="match status" value="1"/>
</dbReference>
<dbReference type="OrthoDB" id="9787557at2"/>
<dbReference type="InterPro" id="IPR027417">
    <property type="entry name" value="P-loop_NTPase"/>
</dbReference>
<dbReference type="RefSeq" id="WP_109100693.1">
    <property type="nucleotide sequence ID" value="NZ_QDKQ01000034.1"/>
</dbReference>
<evidence type="ECO:0000256" key="2">
    <source>
        <dbReference type="ARBA" id="ARBA00022692"/>
    </source>
</evidence>
<evidence type="ECO:0000256" key="5">
    <source>
        <dbReference type="ARBA" id="ARBA00022989"/>
    </source>
</evidence>
<name>A0A2T9K429_9CAUL</name>
<keyword evidence="11" id="KW-1185">Reference proteome</keyword>
<proteinExistence type="predicted"/>
<gene>
    <name evidence="10" type="ORF">DDF67_09790</name>
</gene>
<dbReference type="GO" id="GO:0140359">
    <property type="term" value="F:ABC-type transporter activity"/>
    <property type="evidence" value="ECO:0007669"/>
    <property type="project" value="InterPro"/>
</dbReference>
<dbReference type="GO" id="GO:0005524">
    <property type="term" value="F:ATP binding"/>
    <property type="evidence" value="ECO:0007669"/>
    <property type="project" value="UniProtKB-KW"/>
</dbReference>
<sequence>MAQPGAPPSTATPAARPKDEFADALRQCLPLFWTAAVFSGGVNLLFLASPLYLMQMYNRVIPSGSTPTLVTLSAALFLALATMLVLDAVRARLLTRAAARLDRLLSQRVFQTIVDLSMLFGAGARNAQPLRDLDQFRSAMAGPAAQLFFDGPWTPLFLVVLFILHPLLGVVGLFGALLLLGLAAMNDMVTRESTATSTEAATRSYVFTENVVRHADPVHAMGMLDDLAGRWRVDRETMIQRQTGGGERNADFAAAIRFARLALQGCMLGVGALLVIEGKILPASIFAASLLLGRALAPLEVAVTGWRQLSQALAAGRRVQKALNAAPPALAAPTRLPPADGRVRAAKAVYVPPGAKTPALRNIRLDIAAGEAVGVVGPSGAGKSSLARLLVAAARPTSGKVTIGGVDTARWTPKALSMHVGYLPQNVGLFPGTVRDNIGRFREATDEHVVAAAIKANVHEMIMALPQGYETPIHEGGLGLSGGQRQRIGLARALFGAPRLLVLDEPNAHLDAEGERALAEALAELKAGGCTIVIVAHRLNPLSQVDRVIVLNQGTIEMDGPRSEVFGRVRTEVVRSFAPQPAE</sequence>
<organism evidence="10 11">
    <name type="scientific">Caulobacter endophyticus</name>
    <dbReference type="NCBI Taxonomy" id="2172652"/>
    <lineage>
        <taxon>Bacteria</taxon>
        <taxon>Pseudomonadati</taxon>
        <taxon>Pseudomonadota</taxon>
        <taxon>Alphaproteobacteria</taxon>
        <taxon>Caulobacterales</taxon>
        <taxon>Caulobacteraceae</taxon>
        <taxon>Caulobacter</taxon>
    </lineage>
</organism>
<dbReference type="PANTHER" id="PTHR24221">
    <property type="entry name" value="ATP-BINDING CASSETTE SUB-FAMILY B"/>
    <property type="match status" value="1"/>
</dbReference>
<dbReference type="NCBIfam" id="TIGR01842">
    <property type="entry name" value="type_I_sec_PrtD"/>
    <property type="match status" value="1"/>
</dbReference>
<dbReference type="GO" id="GO:0030256">
    <property type="term" value="C:type I protein secretion system complex"/>
    <property type="evidence" value="ECO:0007669"/>
    <property type="project" value="InterPro"/>
</dbReference>
<dbReference type="InterPro" id="IPR036640">
    <property type="entry name" value="ABC1_TM_sf"/>
</dbReference>
<dbReference type="InterPro" id="IPR011527">
    <property type="entry name" value="ABC1_TM_dom"/>
</dbReference>
<evidence type="ECO:0000256" key="6">
    <source>
        <dbReference type="ARBA" id="ARBA00023136"/>
    </source>
</evidence>
<dbReference type="SUPFAM" id="SSF90123">
    <property type="entry name" value="ABC transporter transmembrane region"/>
    <property type="match status" value="1"/>
</dbReference>
<feature type="domain" description="ABC transporter" evidence="8">
    <location>
        <begin position="343"/>
        <end position="578"/>
    </location>
</feature>
<dbReference type="InterPro" id="IPR010128">
    <property type="entry name" value="ATPase_T1SS_PrtD-like"/>
</dbReference>
<dbReference type="GO" id="GO:0005886">
    <property type="term" value="C:plasma membrane"/>
    <property type="evidence" value="ECO:0007669"/>
    <property type="project" value="UniProtKB-SubCell"/>
</dbReference>
<dbReference type="Gene3D" id="1.20.1560.10">
    <property type="entry name" value="ABC transporter type 1, transmembrane domain"/>
    <property type="match status" value="1"/>
</dbReference>
<feature type="domain" description="ABC transmembrane type-1" evidence="9">
    <location>
        <begin position="33"/>
        <end position="311"/>
    </location>
</feature>
<evidence type="ECO:0000256" key="4">
    <source>
        <dbReference type="ARBA" id="ARBA00022840"/>
    </source>
</evidence>
<dbReference type="SMART" id="SM00382">
    <property type="entry name" value="AAA"/>
    <property type="match status" value="1"/>
</dbReference>
<keyword evidence="5 7" id="KW-1133">Transmembrane helix</keyword>
<dbReference type="EMBL" id="QDKQ01000034">
    <property type="protein sequence ID" value="PVM90707.1"/>
    <property type="molecule type" value="Genomic_DNA"/>
</dbReference>
<dbReference type="InterPro" id="IPR017871">
    <property type="entry name" value="ABC_transporter-like_CS"/>
</dbReference>
<dbReference type="Proteomes" id="UP000245073">
    <property type="component" value="Unassembled WGS sequence"/>
</dbReference>
<feature type="transmembrane region" description="Helical" evidence="7">
    <location>
        <begin position="156"/>
        <end position="183"/>
    </location>
</feature>
<keyword evidence="4" id="KW-0067">ATP-binding</keyword>
<dbReference type="Gene3D" id="3.40.50.300">
    <property type="entry name" value="P-loop containing nucleotide triphosphate hydrolases"/>
    <property type="match status" value="1"/>
</dbReference>
<dbReference type="GO" id="GO:0016887">
    <property type="term" value="F:ATP hydrolysis activity"/>
    <property type="evidence" value="ECO:0007669"/>
    <property type="project" value="InterPro"/>
</dbReference>
<evidence type="ECO:0000313" key="10">
    <source>
        <dbReference type="EMBL" id="PVM90707.1"/>
    </source>
</evidence>
<dbReference type="GO" id="GO:0034040">
    <property type="term" value="F:ATPase-coupled lipid transmembrane transporter activity"/>
    <property type="evidence" value="ECO:0007669"/>
    <property type="project" value="TreeGrafter"/>
</dbReference>
<dbReference type="AlphaFoldDB" id="A0A2T9K429"/>
<keyword evidence="6 7" id="KW-0472">Membrane</keyword>
<evidence type="ECO:0000256" key="7">
    <source>
        <dbReference type="SAM" id="Phobius"/>
    </source>
</evidence>
<dbReference type="Pfam" id="PF00005">
    <property type="entry name" value="ABC_tran"/>
    <property type="match status" value="1"/>
</dbReference>
<evidence type="ECO:0000256" key="1">
    <source>
        <dbReference type="ARBA" id="ARBA00004651"/>
    </source>
</evidence>
<dbReference type="GO" id="GO:0030253">
    <property type="term" value="P:protein secretion by the type I secretion system"/>
    <property type="evidence" value="ECO:0007669"/>
    <property type="project" value="InterPro"/>
</dbReference>
<evidence type="ECO:0000256" key="3">
    <source>
        <dbReference type="ARBA" id="ARBA00022741"/>
    </source>
</evidence>
<feature type="transmembrane region" description="Helical" evidence="7">
    <location>
        <begin position="66"/>
        <end position="86"/>
    </location>
</feature>
<comment type="caution">
    <text evidence="10">The sequence shown here is derived from an EMBL/GenBank/DDBJ whole genome shotgun (WGS) entry which is preliminary data.</text>
</comment>
<feature type="transmembrane region" description="Helical" evidence="7">
    <location>
        <begin position="31"/>
        <end position="54"/>
    </location>
</feature>
<dbReference type="InterPro" id="IPR003593">
    <property type="entry name" value="AAA+_ATPase"/>
</dbReference>
<evidence type="ECO:0000259" key="9">
    <source>
        <dbReference type="PROSITE" id="PS50929"/>
    </source>
</evidence>
<dbReference type="PROSITE" id="PS50929">
    <property type="entry name" value="ABC_TM1F"/>
    <property type="match status" value="1"/>
</dbReference>
<protein>
    <submittedName>
        <fullName evidence="10">Type I secretion system permease/ATPase</fullName>
    </submittedName>
</protein>
<accession>A0A2T9K429</accession>
<reference evidence="10 11" key="1">
    <citation type="submission" date="2018-04" db="EMBL/GenBank/DDBJ databases">
        <title>The genome sequence of Caulobacter sp. 744.</title>
        <authorList>
            <person name="Gao J."/>
            <person name="Sun J."/>
        </authorList>
    </citation>
    <scope>NUCLEOTIDE SEQUENCE [LARGE SCALE GENOMIC DNA]</scope>
    <source>
        <strain evidence="10 11">774</strain>
    </source>
</reference>
<dbReference type="InterPro" id="IPR039421">
    <property type="entry name" value="Type_1_exporter"/>
</dbReference>
<dbReference type="Pfam" id="PF00664">
    <property type="entry name" value="ABC_membrane"/>
    <property type="match status" value="1"/>
</dbReference>
<keyword evidence="2 7" id="KW-0812">Transmembrane</keyword>
<comment type="subcellular location">
    <subcellularLocation>
        <location evidence="1">Cell membrane</location>
        <topology evidence="1">Multi-pass membrane protein</topology>
    </subcellularLocation>
</comment>
<keyword evidence="3" id="KW-0547">Nucleotide-binding</keyword>
<dbReference type="SUPFAM" id="SSF52540">
    <property type="entry name" value="P-loop containing nucleoside triphosphate hydrolases"/>
    <property type="match status" value="1"/>
</dbReference>
<dbReference type="PANTHER" id="PTHR24221:SF248">
    <property type="entry name" value="ABC TRANSPORTER TRANSMEMBRANE REGION"/>
    <property type="match status" value="1"/>
</dbReference>
<dbReference type="PROSITE" id="PS00211">
    <property type="entry name" value="ABC_TRANSPORTER_1"/>
    <property type="match status" value="1"/>
</dbReference>
<evidence type="ECO:0000259" key="8">
    <source>
        <dbReference type="PROSITE" id="PS50893"/>
    </source>
</evidence>
<dbReference type="InterPro" id="IPR003439">
    <property type="entry name" value="ABC_transporter-like_ATP-bd"/>
</dbReference>
<evidence type="ECO:0000313" key="11">
    <source>
        <dbReference type="Proteomes" id="UP000245073"/>
    </source>
</evidence>